<organism evidence="1 2">
    <name type="scientific">Tumidithrix elongata BACA0141</name>
    <dbReference type="NCBI Taxonomy" id="2716417"/>
    <lineage>
        <taxon>Bacteria</taxon>
        <taxon>Bacillati</taxon>
        <taxon>Cyanobacteriota</taxon>
        <taxon>Cyanophyceae</taxon>
        <taxon>Pseudanabaenales</taxon>
        <taxon>Pseudanabaenaceae</taxon>
        <taxon>Tumidithrix</taxon>
        <taxon>Tumidithrix elongata</taxon>
    </lineage>
</organism>
<name>A0AAW9PVZ5_9CYAN</name>
<proteinExistence type="predicted"/>
<comment type="caution">
    <text evidence="1">The sequence shown here is derived from an EMBL/GenBank/DDBJ whole genome shotgun (WGS) entry which is preliminary data.</text>
</comment>
<reference evidence="1" key="1">
    <citation type="submission" date="2024-01" db="EMBL/GenBank/DDBJ databases">
        <title>Bank of Algae and Cyanobacteria of the Azores (BACA) strain genomes.</title>
        <authorList>
            <person name="Luz R."/>
            <person name="Cordeiro R."/>
            <person name="Fonseca A."/>
            <person name="Goncalves V."/>
        </authorList>
    </citation>
    <scope>NUCLEOTIDE SEQUENCE</scope>
    <source>
        <strain evidence="1">BACA0141</strain>
    </source>
</reference>
<protein>
    <recommendedName>
        <fullName evidence="3">ADP-ribosylglycohydrolase</fullName>
    </recommendedName>
</protein>
<keyword evidence="2" id="KW-1185">Reference proteome</keyword>
<dbReference type="EMBL" id="JAZBJZ010000030">
    <property type="protein sequence ID" value="MEE3716981.1"/>
    <property type="molecule type" value="Genomic_DNA"/>
</dbReference>
<dbReference type="RefSeq" id="WP_330483410.1">
    <property type="nucleotide sequence ID" value="NZ_JAZBJZ010000030.1"/>
</dbReference>
<dbReference type="AlphaFoldDB" id="A0AAW9PVZ5"/>
<evidence type="ECO:0000313" key="2">
    <source>
        <dbReference type="Proteomes" id="UP001333818"/>
    </source>
</evidence>
<accession>A0AAW9PVZ5</accession>
<sequence length="288" mass="31972">MFAFIFAKIFLDKYFKAQNFAQTIKGILVNHHSLKSRFRAALTGALLVLPSHQREKISGAVEIAIISQTKFPVEPLANQELDIWTKVCQAIALGLFWHQDVHTLSKVLSSYVATPEHLILAYAIALCCRDALYPRNLIGHICAYLPKELEEELNAESLKTLIQQLRLAQDLVDRGQSGVIARHTLHQPIAYGLYCFLSTPHHWGLATKRTQQMNPIIGASIGAIAGAYQGQVPAEYTDEISSGILETGRQMGDRLLAAWAGVYDLSPIQDLAEFSATITAPNILKRRI</sequence>
<evidence type="ECO:0008006" key="3">
    <source>
        <dbReference type="Google" id="ProtNLM"/>
    </source>
</evidence>
<dbReference type="Proteomes" id="UP001333818">
    <property type="component" value="Unassembled WGS sequence"/>
</dbReference>
<evidence type="ECO:0000313" key="1">
    <source>
        <dbReference type="EMBL" id="MEE3716981.1"/>
    </source>
</evidence>
<gene>
    <name evidence="1" type="ORF">V2H45_09515</name>
</gene>